<feature type="non-terminal residue" evidence="1">
    <location>
        <position position="245"/>
    </location>
</feature>
<organism evidence="1">
    <name type="scientific">marine metagenome</name>
    <dbReference type="NCBI Taxonomy" id="408172"/>
    <lineage>
        <taxon>unclassified sequences</taxon>
        <taxon>metagenomes</taxon>
        <taxon>ecological metagenomes</taxon>
    </lineage>
</organism>
<evidence type="ECO:0008006" key="2">
    <source>
        <dbReference type="Google" id="ProtNLM"/>
    </source>
</evidence>
<evidence type="ECO:0000313" key="1">
    <source>
        <dbReference type="EMBL" id="SVE20738.1"/>
    </source>
</evidence>
<reference evidence="1" key="1">
    <citation type="submission" date="2018-05" db="EMBL/GenBank/DDBJ databases">
        <authorList>
            <person name="Lanie J.A."/>
            <person name="Ng W.-L."/>
            <person name="Kazmierczak K.M."/>
            <person name="Andrzejewski T.M."/>
            <person name="Davidsen T.M."/>
            <person name="Wayne K.J."/>
            <person name="Tettelin H."/>
            <person name="Glass J.I."/>
            <person name="Rusch D."/>
            <person name="Podicherti R."/>
            <person name="Tsui H.-C.T."/>
            <person name="Winkler M.E."/>
        </authorList>
    </citation>
    <scope>NUCLEOTIDE SEQUENCE</scope>
</reference>
<dbReference type="AlphaFoldDB" id="A0A383BMX2"/>
<dbReference type="InterPro" id="IPR012469">
    <property type="entry name" value="DUF1688"/>
</dbReference>
<sequence>AEDEAVRAKLDLVIVSVLLDAGAGTAWGYRDGQERIGRSEGLAVASFRMFMEGAFSSDSSRPFRADAAGLEALTLEELAAGFQVTEDNPLVGLEGRLALLHSLGAAMRAGQSYFGAELPRPGGLFDFLSSGGKDEILATDLLDAVLRGLGPIWPGRLSLGGVNLGDVWHHPVLGDAGTLEGLMPFHKLSQWLTYSMIEPIEEAGLRVSGVNDLTGLAEYRNGGLLVDAGVLRLRDEGGLEQAHVP</sequence>
<name>A0A383BMX2_9ZZZZ</name>
<accession>A0A383BMX2</accession>
<proteinExistence type="predicted"/>
<dbReference type="EMBL" id="UINC01201408">
    <property type="protein sequence ID" value="SVE20738.1"/>
    <property type="molecule type" value="Genomic_DNA"/>
</dbReference>
<protein>
    <recommendedName>
        <fullName evidence="2">DUF1688 domain-containing protein</fullName>
    </recommendedName>
</protein>
<feature type="non-terminal residue" evidence="1">
    <location>
        <position position="1"/>
    </location>
</feature>
<gene>
    <name evidence="1" type="ORF">METZ01_LOCUS473592</name>
</gene>
<dbReference type="Pfam" id="PF07958">
    <property type="entry name" value="DUF1688"/>
    <property type="match status" value="1"/>
</dbReference>
<dbReference type="PANTHER" id="PTHR31687:SF3">
    <property type="entry name" value="PROTEIN URG3"/>
    <property type="match status" value="1"/>
</dbReference>
<dbReference type="PANTHER" id="PTHR31687">
    <property type="match status" value="1"/>
</dbReference>